<dbReference type="SUPFAM" id="SSF53300">
    <property type="entry name" value="vWA-like"/>
    <property type="match status" value="1"/>
</dbReference>
<reference evidence="4 6" key="1">
    <citation type="journal article" date="2019" name="Nat. Microbiol.">
        <title>Expanding anaerobic alkane metabolism in the domain of Archaea.</title>
        <authorList>
            <person name="Wang Y."/>
            <person name="Wegener G."/>
            <person name="Hou J."/>
            <person name="Wang F."/>
            <person name="Xiao X."/>
        </authorList>
    </citation>
    <scope>NUCLEOTIDE SEQUENCE [LARGE SCALE GENOMIC DNA]</scope>
    <source>
        <strain evidence="4">WYZ-LMO11</strain>
    </source>
</reference>
<dbReference type="AlphaFoldDB" id="A0A523BD22"/>
<dbReference type="InterPro" id="IPR036465">
    <property type="entry name" value="vWFA_dom_sf"/>
</dbReference>
<dbReference type="Proteomes" id="UP000317265">
    <property type="component" value="Unassembled WGS sequence"/>
</dbReference>
<comment type="caution">
    <text evidence="4">The sequence shown here is derived from an EMBL/GenBank/DDBJ whole genome shotgun (WGS) entry which is preliminary data.</text>
</comment>
<dbReference type="EMBL" id="QNVI01000041">
    <property type="protein sequence ID" value="TDA38847.1"/>
    <property type="molecule type" value="Genomic_DNA"/>
</dbReference>
<dbReference type="Gene3D" id="3.40.50.410">
    <property type="entry name" value="von Willebrand factor, type A domain"/>
    <property type="match status" value="1"/>
</dbReference>
<protein>
    <recommendedName>
        <fullName evidence="2">VWFA domain-containing protein</fullName>
    </recommendedName>
</protein>
<evidence type="ECO:0000313" key="5">
    <source>
        <dbReference type="Proteomes" id="UP000316080"/>
    </source>
</evidence>
<dbReference type="PROSITE" id="PS50234">
    <property type="entry name" value="VWFA"/>
    <property type="match status" value="1"/>
</dbReference>
<reference evidence="3 5" key="2">
    <citation type="journal article" date="2019" name="Nat. Microbiol.">
        <title>Wide diversity of methane and short-chain alkane metabolisms in uncultured archaea.</title>
        <authorList>
            <person name="Borrel G."/>
            <person name="Adam P.S."/>
            <person name="McKay L.J."/>
            <person name="Chen L.X."/>
            <person name="Sierra-Garcia I.N."/>
            <person name="Sieber C.M."/>
            <person name="Letourneur Q."/>
            <person name="Ghozlane A."/>
            <person name="Andersen G.L."/>
            <person name="Li W.J."/>
            <person name="Hallam S.J."/>
            <person name="Muyzer G."/>
            <person name="de Oliveira V.M."/>
            <person name="Inskeep W.P."/>
            <person name="Banfield J.F."/>
            <person name="Gribaldo S."/>
        </authorList>
    </citation>
    <scope>NUCLEOTIDE SEQUENCE [LARGE SCALE GENOMIC DNA]</scope>
    <source>
        <strain evidence="3">Verst-YHS</strain>
    </source>
</reference>
<feature type="coiled-coil region" evidence="1">
    <location>
        <begin position="197"/>
        <end position="270"/>
    </location>
</feature>
<feature type="domain" description="VWFA" evidence="2">
    <location>
        <begin position="365"/>
        <end position="543"/>
    </location>
</feature>
<dbReference type="Proteomes" id="UP000316080">
    <property type="component" value="Unassembled WGS sequence"/>
</dbReference>
<dbReference type="EMBL" id="RXIH01000046">
    <property type="protein sequence ID" value="RZN55222.1"/>
    <property type="molecule type" value="Genomic_DNA"/>
</dbReference>
<name>A0A523BD22_9CREN</name>
<accession>A0A523BD22</accession>
<keyword evidence="1" id="KW-0175">Coiled coil</keyword>
<evidence type="ECO:0000313" key="4">
    <source>
        <dbReference type="EMBL" id="TDA38847.1"/>
    </source>
</evidence>
<dbReference type="InterPro" id="IPR002035">
    <property type="entry name" value="VWF_A"/>
</dbReference>
<evidence type="ECO:0000313" key="6">
    <source>
        <dbReference type="Proteomes" id="UP000317265"/>
    </source>
</evidence>
<proteinExistence type="predicted"/>
<organism evidence="4 6">
    <name type="scientific">Thermoproteota archaeon</name>
    <dbReference type="NCBI Taxonomy" id="2056631"/>
    <lineage>
        <taxon>Archaea</taxon>
        <taxon>Thermoproteota</taxon>
    </lineage>
</organism>
<evidence type="ECO:0000256" key="1">
    <source>
        <dbReference type="SAM" id="Coils"/>
    </source>
</evidence>
<sequence length="546" mass="64780">MVLSPEIKYPYIIMNDSIFSPTIDKFPSRDITIAYRLWRASLWHEAMHILLTNFWSENFIDYYDSYYRLSNHLLISNIIEDYRIEKEGIKLYPGMDKELKFSKAIYYYLANTPNNIIEAYIQAMNFGAIKNIDKINKEWIKRVIKAVEYTRKALKKGKNVFDIAYNVCNILGIEEFEKLDFSIIESFSKTNKQEISENELEKIIENWIKEKNEFENQIIEKEEFEEENIKINNSKKASIKEIKNNIEGNFEEIEEEIIEEILKIDNIIKEELELIKLEEKRLEKGHKGIESKVIPKIIIPERLYEDEQKYYDMELINHLKSQLRNLRKGWKEVYSYTGEFDLESYISKNKKFFIDEERIKIGGYKIIILLDHSSSIYGHHYNYKKCCIALAEALSELNIEFSIFAFTEYRDRQTNDRYTHVYLIKSFEEKWTKINAKRLAQIQPFGGTPLADVYKIIKPLLLRTKGKIIFITLTDGEPAQGTENECKKIINSLKKYCDMIAIAFGYNMKNVMRLIENLKNLEYTRYIALDDVRKLPEKILRLLGES</sequence>
<evidence type="ECO:0000259" key="2">
    <source>
        <dbReference type="PROSITE" id="PS50234"/>
    </source>
</evidence>
<gene>
    <name evidence="4" type="ORF">DSO09_03105</name>
    <name evidence="3" type="ORF">EF809_05725</name>
</gene>
<evidence type="ECO:0000313" key="3">
    <source>
        <dbReference type="EMBL" id="RZN55222.1"/>
    </source>
</evidence>